<name>A0ABV9N796_9FLAO</name>
<dbReference type="InterPro" id="IPR018062">
    <property type="entry name" value="HTH_AraC-typ_CS"/>
</dbReference>
<feature type="domain" description="HTH araC/xylS-type" evidence="5">
    <location>
        <begin position="398"/>
        <end position="501"/>
    </location>
</feature>
<reference evidence="7" key="1">
    <citation type="journal article" date="2019" name="Int. J. Syst. Evol. Microbiol.">
        <title>The Global Catalogue of Microorganisms (GCM) 10K type strain sequencing project: providing services to taxonomists for standard genome sequencing and annotation.</title>
        <authorList>
            <consortium name="The Broad Institute Genomics Platform"/>
            <consortium name="The Broad Institute Genome Sequencing Center for Infectious Disease"/>
            <person name="Wu L."/>
            <person name="Ma J."/>
        </authorList>
    </citation>
    <scope>NUCLEOTIDE SEQUENCE [LARGE SCALE GENOMIC DNA]</scope>
    <source>
        <strain evidence="7">CCUG 63682</strain>
    </source>
</reference>
<organism evidence="6 7">
    <name type="scientific">Geojedonia litorea</name>
    <dbReference type="NCBI Taxonomy" id="1268269"/>
    <lineage>
        <taxon>Bacteria</taxon>
        <taxon>Pseudomonadati</taxon>
        <taxon>Bacteroidota</taxon>
        <taxon>Flavobacteriia</taxon>
        <taxon>Flavobacteriales</taxon>
        <taxon>Flavobacteriaceae</taxon>
        <taxon>Geojedonia</taxon>
    </lineage>
</organism>
<feature type="transmembrane region" description="Helical" evidence="4">
    <location>
        <begin position="131"/>
        <end position="149"/>
    </location>
</feature>
<dbReference type="PANTHER" id="PTHR43280:SF29">
    <property type="entry name" value="ARAC-FAMILY TRANSCRIPTIONAL REGULATOR"/>
    <property type="match status" value="1"/>
</dbReference>
<dbReference type="Gene3D" id="1.10.10.60">
    <property type="entry name" value="Homeodomain-like"/>
    <property type="match status" value="2"/>
</dbReference>
<feature type="transmembrane region" description="Helical" evidence="4">
    <location>
        <begin position="192"/>
        <end position="210"/>
    </location>
</feature>
<accession>A0ABV9N796</accession>
<evidence type="ECO:0000256" key="3">
    <source>
        <dbReference type="ARBA" id="ARBA00023163"/>
    </source>
</evidence>
<feature type="transmembrane region" description="Helical" evidence="4">
    <location>
        <begin position="338"/>
        <end position="360"/>
    </location>
</feature>
<feature type="transmembrane region" description="Helical" evidence="4">
    <location>
        <begin position="264"/>
        <end position="288"/>
    </location>
</feature>
<evidence type="ECO:0000313" key="6">
    <source>
        <dbReference type="EMBL" id="MFC4722448.1"/>
    </source>
</evidence>
<dbReference type="RefSeq" id="WP_387962963.1">
    <property type="nucleotide sequence ID" value="NZ_JBHSGP010000014.1"/>
</dbReference>
<keyword evidence="4" id="KW-1133">Transmembrane helix</keyword>
<keyword evidence="4" id="KW-0812">Transmembrane</keyword>
<evidence type="ECO:0000256" key="4">
    <source>
        <dbReference type="SAM" id="Phobius"/>
    </source>
</evidence>
<protein>
    <submittedName>
        <fullName evidence="6">Helix-turn-helix domain-containing protein</fullName>
    </submittedName>
</protein>
<dbReference type="EMBL" id="JBHSGP010000014">
    <property type="protein sequence ID" value="MFC4722448.1"/>
    <property type="molecule type" value="Genomic_DNA"/>
</dbReference>
<keyword evidence="4" id="KW-0472">Membrane</keyword>
<keyword evidence="3" id="KW-0804">Transcription</keyword>
<sequence length="511" mass="59388">MQGLIKIILVVYAILLPANVTASVDPVLTMFDIENVIPQQESLRLNTLLKAFENYEVKLKANPKDSVEIFKNLGLISAELKRSESALKYTEKYIANSADVEILNKDSYNQIIETSEYQILKNKYLVKWNPLLFIYFYIVFIGVFFAVIINLKKSTDRVSNLLIGGFVLVHTLFILEWSLYCSNIRYLYPHTYIMSSSIALFYGPLLYFYFRRITGCHKFKLHDVLHLLAPAILLSILLPFYALSGEEKLKVMFNLSDLYSKQNFFYIVFIPKISSYIIYGYFIGKLYFKNRYEISDNTREDELNKWKRSLYFLHIIYMVSYGLYGFSVGGIIPVGSEFVYHSQMLAMSFMVLYIAQMAYLKPQIFSYNHFFAVNNDKLVPKYVKSGLTESLSTELKEELIRLFSEEKIYRDSNLNLEVLSEKLNTTRHNTSQIINEHFNMNFFELVNKFRIEEAVGLLVENTHGSLTIIDVAYEVGFNNKVTFNKAFKKSKALTPTQYIESFKSHGLVNPK</sequence>
<evidence type="ECO:0000256" key="1">
    <source>
        <dbReference type="ARBA" id="ARBA00023015"/>
    </source>
</evidence>
<dbReference type="PROSITE" id="PS00041">
    <property type="entry name" value="HTH_ARAC_FAMILY_1"/>
    <property type="match status" value="1"/>
</dbReference>
<dbReference type="SUPFAM" id="SSF46689">
    <property type="entry name" value="Homeodomain-like"/>
    <property type="match status" value="1"/>
</dbReference>
<dbReference type="InterPro" id="IPR009057">
    <property type="entry name" value="Homeodomain-like_sf"/>
</dbReference>
<dbReference type="InterPro" id="IPR018060">
    <property type="entry name" value="HTH_AraC"/>
</dbReference>
<dbReference type="SMART" id="SM00342">
    <property type="entry name" value="HTH_ARAC"/>
    <property type="match status" value="1"/>
</dbReference>
<feature type="transmembrane region" description="Helical" evidence="4">
    <location>
        <begin position="161"/>
        <end position="180"/>
    </location>
</feature>
<feature type="transmembrane region" description="Helical" evidence="4">
    <location>
        <begin position="309"/>
        <end position="332"/>
    </location>
</feature>
<evidence type="ECO:0000313" key="7">
    <source>
        <dbReference type="Proteomes" id="UP001595953"/>
    </source>
</evidence>
<keyword evidence="7" id="KW-1185">Reference proteome</keyword>
<comment type="caution">
    <text evidence="6">The sequence shown here is derived from an EMBL/GenBank/DDBJ whole genome shotgun (WGS) entry which is preliminary data.</text>
</comment>
<evidence type="ECO:0000256" key="2">
    <source>
        <dbReference type="ARBA" id="ARBA00023125"/>
    </source>
</evidence>
<keyword evidence="1" id="KW-0805">Transcription regulation</keyword>
<dbReference type="PROSITE" id="PS01124">
    <property type="entry name" value="HTH_ARAC_FAMILY_2"/>
    <property type="match status" value="1"/>
</dbReference>
<keyword evidence="2" id="KW-0238">DNA-binding</keyword>
<proteinExistence type="predicted"/>
<feature type="transmembrane region" description="Helical" evidence="4">
    <location>
        <begin position="222"/>
        <end position="244"/>
    </location>
</feature>
<dbReference type="PANTHER" id="PTHR43280">
    <property type="entry name" value="ARAC-FAMILY TRANSCRIPTIONAL REGULATOR"/>
    <property type="match status" value="1"/>
</dbReference>
<dbReference type="Pfam" id="PF12833">
    <property type="entry name" value="HTH_18"/>
    <property type="match status" value="1"/>
</dbReference>
<evidence type="ECO:0000259" key="5">
    <source>
        <dbReference type="PROSITE" id="PS01124"/>
    </source>
</evidence>
<gene>
    <name evidence="6" type="ORF">ACFO5O_08945</name>
</gene>
<dbReference type="Proteomes" id="UP001595953">
    <property type="component" value="Unassembled WGS sequence"/>
</dbReference>